<keyword evidence="2" id="KW-1185">Reference proteome</keyword>
<dbReference type="RefSeq" id="WP_218592290.1">
    <property type="nucleotide sequence ID" value="NZ_JADQDE010000163.1"/>
</dbReference>
<evidence type="ECO:0000313" key="2">
    <source>
        <dbReference type="Proteomes" id="UP000694300"/>
    </source>
</evidence>
<protein>
    <submittedName>
        <fullName evidence="1">Uncharacterized protein</fullName>
    </submittedName>
</protein>
<gene>
    <name evidence="1" type="ORF">I4I82_03340</name>
</gene>
<reference evidence="1 2" key="1">
    <citation type="submission" date="2020-11" db="EMBL/GenBank/DDBJ databases">
        <title>Pseudonocardia abyssalis sp. nov. and Pseudonocardia oceani sp. nov., description and phylogenomic analysis of two novel actinomycetes isolated from the deep Southern Ocean.</title>
        <authorList>
            <person name="Parra J."/>
        </authorList>
    </citation>
    <scope>NUCLEOTIDE SEQUENCE [LARGE SCALE GENOMIC DNA]</scope>
    <source>
        <strain evidence="2">KRD185</strain>
    </source>
</reference>
<proteinExistence type="predicted"/>
<dbReference type="EMBL" id="JADQDF010000001">
    <property type="protein sequence ID" value="MBW0126714.1"/>
    <property type="molecule type" value="Genomic_DNA"/>
</dbReference>
<sequence length="54" mass="5157">MVVTAGPGASWGASVAGGTFATQLPAGVAPDPRGLTVRALDAVGRVLHEGAGAD</sequence>
<accession>A0ABS6U3B0</accession>
<name>A0ABS6U3B0_9PSEU</name>
<comment type="caution">
    <text evidence="1">The sequence shown here is derived from an EMBL/GenBank/DDBJ whole genome shotgun (WGS) entry which is preliminary data.</text>
</comment>
<organism evidence="1 2">
    <name type="scientific">Pseudonocardia oceani</name>
    <dbReference type="NCBI Taxonomy" id="2792013"/>
    <lineage>
        <taxon>Bacteria</taxon>
        <taxon>Bacillati</taxon>
        <taxon>Actinomycetota</taxon>
        <taxon>Actinomycetes</taxon>
        <taxon>Pseudonocardiales</taxon>
        <taxon>Pseudonocardiaceae</taxon>
        <taxon>Pseudonocardia</taxon>
    </lineage>
</organism>
<dbReference type="Proteomes" id="UP000694300">
    <property type="component" value="Unassembled WGS sequence"/>
</dbReference>
<evidence type="ECO:0000313" key="1">
    <source>
        <dbReference type="EMBL" id="MBW0126714.1"/>
    </source>
</evidence>